<evidence type="ECO:0000313" key="2">
    <source>
        <dbReference type="Proteomes" id="UP001642360"/>
    </source>
</evidence>
<dbReference type="EMBL" id="CAUOFW020005941">
    <property type="protein sequence ID" value="CAK9172164.1"/>
    <property type="molecule type" value="Genomic_DNA"/>
</dbReference>
<organism evidence="1 2">
    <name type="scientific">Ilex paraguariensis</name>
    <name type="common">yerba mate</name>
    <dbReference type="NCBI Taxonomy" id="185542"/>
    <lineage>
        <taxon>Eukaryota</taxon>
        <taxon>Viridiplantae</taxon>
        <taxon>Streptophyta</taxon>
        <taxon>Embryophyta</taxon>
        <taxon>Tracheophyta</taxon>
        <taxon>Spermatophyta</taxon>
        <taxon>Magnoliopsida</taxon>
        <taxon>eudicotyledons</taxon>
        <taxon>Gunneridae</taxon>
        <taxon>Pentapetalae</taxon>
        <taxon>asterids</taxon>
        <taxon>campanulids</taxon>
        <taxon>Aquifoliales</taxon>
        <taxon>Aquifoliaceae</taxon>
        <taxon>Ilex</taxon>
    </lineage>
</organism>
<reference evidence="1 2" key="1">
    <citation type="submission" date="2024-02" db="EMBL/GenBank/DDBJ databases">
        <authorList>
            <person name="Vignale AGUSTIN F."/>
            <person name="Sosa J E."/>
            <person name="Modenutti C."/>
        </authorList>
    </citation>
    <scope>NUCLEOTIDE SEQUENCE [LARGE SCALE GENOMIC DNA]</scope>
</reference>
<sequence>GCLFHCVYGNLAIVDKFWPTSRPFQKFRTTQQAEELSSFRPRLKSDEKVITALGTTTQSYPATTLVCHRQS</sequence>
<comment type="caution">
    <text evidence="1">The sequence shown here is derived from an EMBL/GenBank/DDBJ whole genome shotgun (WGS) entry which is preliminary data.</text>
</comment>
<dbReference type="AlphaFoldDB" id="A0ABC8TSL1"/>
<dbReference type="Proteomes" id="UP001642360">
    <property type="component" value="Unassembled WGS sequence"/>
</dbReference>
<accession>A0ABC8TSL1</accession>
<proteinExistence type="predicted"/>
<keyword evidence="2" id="KW-1185">Reference proteome</keyword>
<gene>
    <name evidence="1" type="ORF">ILEXP_LOCUS41802</name>
</gene>
<evidence type="ECO:0000313" key="1">
    <source>
        <dbReference type="EMBL" id="CAK9172164.1"/>
    </source>
</evidence>
<name>A0ABC8TSL1_9AQUA</name>
<protein>
    <submittedName>
        <fullName evidence="1">Uncharacterized protein</fullName>
    </submittedName>
</protein>
<feature type="non-terminal residue" evidence="1">
    <location>
        <position position="1"/>
    </location>
</feature>